<name>A0A2W6MYD6_9HELI</name>
<organism evidence="1 2">
    <name type="scientific">Helicobacter valdiviensis</name>
    <dbReference type="NCBI Taxonomy" id="1458358"/>
    <lineage>
        <taxon>Bacteria</taxon>
        <taxon>Pseudomonadati</taxon>
        <taxon>Campylobacterota</taxon>
        <taxon>Epsilonproteobacteria</taxon>
        <taxon>Campylobacterales</taxon>
        <taxon>Helicobacteraceae</taxon>
        <taxon>Helicobacter</taxon>
    </lineage>
</organism>
<proteinExistence type="predicted"/>
<protein>
    <submittedName>
        <fullName evidence="1">DUF493 domain-containing protein</fullName>
    </submittedName>
</protein>
<dbReference type="Proteomes" id="UP000249746">
    <property type="component" value="Unassembled WGS sequence"/>
</dbReference>
<reference evidence="1 2" key="1">
    <citation type="submission" date="2017-03" db="EMBL/GenBank/DDBJ databases">
        <title>Genomic and clinical evidence uncovers the enterohepatic species Helicobacter valdiviensis as a potential human intestinal pathogen.</title>
        <authorList>
            <person name="Fresia P."/>
            <person name="Jara R."/>
            <person name="Sierra R."/>
            <person name="Ferres I."/>
            <person name="Greif G."/>
            <person name="Iraola G."/>
            <person name="Collado L."/>
        </authorList>
    </citation>
    <scope>NUCLEOTIDE SEQUENCE [LARGE SCALE GENOMIC DNA]</scope>
    <source>
        <strain evidence="1 2">WBE14</strain>
    </source>
</reference>
<dbReference type="InterPro" id="IPR027471">
    <property type="entry name" value="YbeD-like_sf"/>
</dbReference>
<dbReference type="InterPro" id="IPR007454">
    <property type="entry name" value="UPF0250_YbeD-like"/>
</dbReference>
<evidence type="ECO:0000313" key="1">
    <source>
        <dbReference type="EMBL" id="PZT48328.1"/>
    </source>
</evidence>
<dbReference type="Gene3D" id="3.30.70.260">
    <property type="match status" value="1"/>
</dbReference>
<accession>A0A2W6MYD6</accession>
<dbReference type="RefSeq" id="WP_111229624.1">
    <property type="nucleotide sequence ID" value="NZ_NBIU01000009.1"/>
</dbReference>
<dbReference type="SUPFAM" id="SSF117991">
    <property type="entry name" value="YbeD/HP0495-like"/>
    <property type="match status" value="1"/>
</dbReference>
<comment type="caution">
    <text evidence="1">The sequence shown here is derived from an EMBL/GenBank/DDBJ whole genome shotgun (WGS) entry which is preliminary data.</text>
</comment>
<dbReference type="OrthoDB" id="281538at2"/>
<dbReference type="AlphaFoldDB" id="A0A2W6MYD6"/>
<dbReference type="Pfam" id="PF04359">
    <property type="entry name" value="DUF493"/>
    <property type="match status" value="1"/>
</dbReference>
<keyword evidence="2" id="KW-1185">Reference proteome</keyword>
<dbReference type="EMBL" id="NBIU01000009">
    <property type="protein sequence ID" value="PZT48328.1"/>
    <property type="molecule type" value="Genomic_DNA"/>
</dbReference>
<gene>
    <name evidence="1" type="ORF">B6S12_04520</name>
</gene>
<evidence type="ECO:0000313" key="2">
    <source>
        <dbReference type="Proteomes" id="UP000249746"/>
    </source>
</evidence>
<sequence>MEKPQITYPCLWQYKIIGNDKDELVEIAFTLIDKEFKHTLGKASKGGKYHSINIEVQVDNEEERNLIFSKFSKHEKIHIVI</sequence>